<evidence type="ECO:0000256" key="13">
    <source>
        <dbReference type="SAM" id="MobiDB-lite"/>
    </source>
</evidence>
<name>A0AAV1ZYN1_9ARAC</name>
<keyword evidence="16" id="KW-1185">Reference proteome</keyword>
<dbReference type="GO" id="GO:0005272">
    <property type="term" value="F:sodium channel activity"/>
    <property type="evidence" value="ECO:0007669"/>
    <property type="project" value="UniProtKB-KW"/>
</dbReference>
<comment type="subcellular location">
    <subcellularLocation>
        <location evidence="1">Membrane</location>
        <topology evidence="1">Multi-pass membrane protein</topology>
    </subcellularLocation>
</comment>
<keyword evidence="6 14" id="KW-1133">Transmembrane helix</keyword>
<feature type="transmembrane region" description="Helical" evidence="14">
    <location>
        <begin position="45"/>
        <end position="67"/>
    </location>
</feature>
<keyword evidence="7" id="KW-0915">Sodium</keyword>
<evidence type="ECO:0000256" key="3">
    <source>
        <dbReference type="ARBA" id="ARBA00022448"/>
    </source>
</evidence>
<keyword evidence="10 12" id="KW-0739">Sodium transport</keyword>
<comment type="similarity">
    <text evidence="2 12">Belongs to the amiloride-sensitive sodium channel (TC 1.A.6) family.</text>
</comment>
<evidence type="ECO:0000256" key="14">
    <source>
        <dbReference type="SAM" id="Phobius"/>
    </source>
</evidence>
<sequence length="109" mass="12829">MFHEKGCQTIQVEISFADFTITTTTYKPKFEVFEILSVIGSYMGIYLGISMFSVSTLFEILINLFLMKRKKAIKRIRNIRHQANGERSQSHSRKTQVFRRRNRISSFNN</sequence>
<dbReference type="EMBL" id="CAXIEN010000098">
    <property type="protein sequence ID" value="CAL1276961.1"/>
    <property type="molecule type" value="Genomic_DNA"/>
</dbReference>
<evidence type="ECO:0000313" key="16">
    <source>
        <dbReference type="Proteomes" id="UP001497382"/>
    </source>
</evidence>
<dbReference type="InterPro" id="IPR001873">
    <property type="entry name" value="ENaC"/>
</dbReference>
<dbReference type="GO" id="GO:0016020">
    <property type="term" value="C:membrane"/>
    <property type="evidence" value="ECO:0007669"/>
    <property type="project" value="UniProtKB-SubCell"/>
</dbReference>
<keyword evidence="5 12" id="KW-0812">Transmembrane</keyword>
<keyword evidence="11 12" id="KW-0407">Ion channel</keyword>
<evidence type="ECO:0000256" key="5">
    <source>
        <dbReference type="ARBA" id="ARBA00022692"/>
    </source>
</evidence>
<keyword evidence="3 12" id="KW-0813">Transport</keyword>
<keyword evidence="8 12" id="KW-0406">Ion transport</keyword>
<evidence type="ECO:0000256" key="7">
    <source>
        <dbReference type="ARBA" id="ARBA00023053"/>
    </source>
</evidence>
<dbReference type="AlphaFoldDB" id="A0AAV1ZYN1"/>
<comment type="caution">
    <text evidence="15">The sequence shown here is derived from an EMBL/GenBank/DDBJ whole genome shotgun (WGS) entry which is preliminary data.</text>
</comment>
<dbReference type="Pfam" id="PF00858">
    <property type="entry name" value="ASC"/>
    <property type="match status" value="1"/>
</dbReference>
<evidence type="ECO:0000256" key="8">
    <source>
        <dbReference type="ARBA" id="ARBA00023065"/>
    </source>
</evidence>
<evidence type="ECO:0000256" key="6">
    <source>
        <dbReference type="ARBA" id="ARBA00022989"/>
    </source>
</evidence>
<dbReference type="Gene3D" id="1.10.287.770">
    <property type="entry name" value="YojJ-like"/>
    <property type="match status" value="1"/>
</dbReference>
<evidence type="ECO:0000313" key="15">
    <source>
        <dbReference type="EMBL" id="CAL1276961.1"/>
    </source>
</evidence>
<reference evidence="15 16" key="1">
    <citation type="submission" date="2024-04" db="EMBL/GenBank/DDBJ databases">
        <authorList>
            <person name="Rising A."/>
            <person name="Reimegard J."/>
            <person name="Sonavane S."/>
            <person name="Akerstrom W."/>
            <person name="Nylinder S."/>
            <person name="Hedman E."/>
            <person name="Kallberg Y."/>
        </authorList>
    </citation>
    <scope>NUCLEOTIDE SEQUENCE [LARGE SCALE GENOMIC DNA]</scope>
</reference>
<feature type="compositionally biased region" description="Basic residues" evidence="13">
    <location>
        <begin position="90"/>
        <end position="103"/>
    </location>
</feature>
<keyword evidence="4 12" id="KW-0894">Sodium channel</keyword>
<keyword evidence="9 14" id="KW-0472">Membrane</keyword>
<evidence type="ECO:0000256" key="2">
    <source>
        <dbReference type="ARBA" id="ARBA00007193"/>
    </source>
</evidence>
<feature type="region of interest" description="Disordered" evidence="13">
    <location>
        <begin position="80"/>
        <end position="109"/>
    </location>
</feature>
<proteinExistence type="inferred from homology"/>
<dbReference type="Proteomes" id="UP001497382">
    <property type="component" value="Unassembled WGS sequence"/>
</dbReference>
<accession>A0AAV1ZYN1</accession>
<evidence type="ECO:0000256" key="12">
    <source>
        <dbReference type="RuleBase" id="RU000679"/>
    </source>
</evidence>
<evidence type="ECO:0000256" key="9">
    <source>
        <dbReference type="ARBA" id="ARBA00023136"/>
    </source>
</evidence>
<evidence type="ECO:0000256" key="1">
    <source>
        <dbReference type="ARBA" id="ARBA00004141"/>
    </source>
</evidence>
<organism evidence="15 16">
    <name type="scientific">Larinioides sclopetarius</name>
    <dbReference type="NCBI Taxonomy" id="280406"/>
    <lineage>
        <taxon>Eukaryota</taxon>
        <taxon>Metazoa</taxon>
        <taxon>Ecdysozoa</taxon>
        <taxon>Arthropoda</taxon>
        <taxon>Chelicerata</taxon>
        <taxon>Arachnida</taxon>
        <taxon>Araneae</taxon>
        <taxon>Araneomorphae</taxon>
        <taxon>Entelegynae</taxon>
        <taxon>Araneoidea</taxon>
        <taxon>Araneidae</taxon>
        <taxon>Larinioides</taxon>
    </lineage>
</organism>
<gene>
    <name evidence="15" type="ORF">LARSCL_LOCUS8937</name>
</gene>
<protein>
    <submittedName>
        <fullName evidence="15">Uncharacterized protein</fullName>
    </submittedName>
</protein>
<evidence type="ECO:0000256" key="4">
    <source>
        <dbReference type="ARBA" id="ARBA00022461"/>
    </source>
</evidence>
<evidence type="ECO:0000256" key="11">
    <source>
        <dbReference type="ARBA" id="ARBA00023303"/>
    </source>
</evidence>
<evidence type="ECO:0000256" key="10">
    <source>
        <dbReference type="ARBA" id="ARBA00023201"/>
    </source>
</evidence>